<reference evidence="3" key="1">
    <citation type="journal article" date="2019" name="Int. J. Syst. Evol. Microbiol.">
        <title>The Global Catalogue of Microorganisms (GCM) 10K type strain sequencing project: providing services to taxonomists for standard genome sequencing and annotation.</title>
        <authorList>
            <consortium name="The Broad Institute Genomics Platform"/>
            <consortium name="The Broad Institute Genome Sequencing Center for Infectious Disease"/>
            <person name="Wu L."/>
            <person name="Ma J."/>
        </authorList>
    </citation>
    <scope>NUCLEOTIDE SEQUENCE [LARGE SCALE GENOMIC DNA]</scope>
    <source>
        <strain evidence="3">ZS-35-S2</strain>
    </source>
</reference>
<dbReference type="EMBL" id="JBHSPR010000042">
    <property type="protein sequence ID" value="MFC6021332.1"/>
    <property type="molecule type" value="Genomic_DNA"/>
</dbReference>
<keyword evidence="3" id="KW-1185">Reference proteome</keyword>
<dbReference type="InterPro" id="IPR050508">
    <property type="entry name" value="Methyltransf_Superfamily"/>
</dbReference>
<dbReference type="Pfam" id="PF13649">
    <property type="entry name" value="Methyltransf_25"/>
    <property type="match status" value="1"/>
</dbReference>
<dbReference type="GO" id="GO:0008168">
    <property type="term" value="F:methyltransferase activity"/>
    <property type="evidence" value="ECO:0007669"/>
    <property type="project" value="UniProtKB-KW"/>
</dbReference>
<dbReference type="SUPFAM" id="SSF53335">
    <property type="entry name" value="S-adenosyl-L-methionine-dependent methyltransferases"/>
    <property type="match status" value="1"/>
</dbReference>
<comment type="caution">
    <text evidence="2">The sequence shown here is derived from an EMBL/GenBank/DDBJ whole genome shotgun (WGS) entry which is preliminary data.</text>
</comment>
<dbReference type="Proteomes" id="UP001596203">
    <property type="component" value="Unassembled WGS sequence"/>
</dbReference>
<dbReference type="Gene3D" id="3.40.50.150">
    <property type="entry name" value="Vaccinia Virus protein VP39"/>
    <property type="match status" value="1"/>
</dbReference>
<dbReference type="PANTHER" id="PTHR42912">
    <property type="entry name" value="METHYLTRANSFERASE"/>
    <property type="match status" value="1"/>
</dbReference>
<evidence type="ECO:0000313" key="3">
    <source>
        <dbReference type="Proteomes" id="UP001596203"/>
    </source>
</evidence>
<evidence type="ECO:0000313" key="2">
    <source>
        <dbReference type="EMBL" id="MFC6021332.1"/>
    </source>
</evidence>
<dbReference type="GO" id="GO:0032259">
    <property type="term" value="P:methylation"/>
    <property type="evidence" value="ECO:0007669"/>
    <property type="project" value="UniProtKB-KW"/>
</dbReference>
<proteinExistence type="predicted"/>
<dbReference type="PANTHER" id="PTHR42912:SF93">
    <property type="entry name" value="N6-ADENOSINE-METHYLTRANSFERASE TMT1A"/>
    <property type="match status" value="1"/>
</dbReference>
<dbReference type="InterPro" id="IPR029063">
    <property type="entry name" value="SAM-dependent_MTases_sf"/>
</dbReference>
<organism evidence="2 3">
    <name type="scientific">Plantactinospora solaniradicis</name>
    <dbReference type="NCBI Taxonomy" id="1723736"/>
    <lineage>
        <taxon>Bacteria</taxon>
        <taxon>Bacillati</taxon>
        <taxon>Actinomycetota</taxon>
        <taxon>Actinomycetes</taxon>
        <taxon>Micromonosporales</taxon>
        <taxon>Micromonosporaceae</taxon>
        <taxon>Plantactinospora</taxon>
    </lineage>
</organism>
<dbReference type="InterPro" id="IPR041698">
    <property type="entry name" value="Methyltransf_25"/>
</dbReference>
<gene>
    <name evidence="2" type="ORF">ACFP2T_34805</name>
</gene>
<accession>A0ABW1KHU5</accession>
<dbReference type="EC" id="2.1.1.-" evidence="2"/>
<keyword evidence="2" id="KW-0489">Methyltransferase</keyword>
<dbReference type="CDD" id="cd02440">
    <property type="entry name" value="AdoMet_MTases"/>
    <property type="match status" value="1"/>
</dbReference>
<feature type="domain" description="Methyltransferase" evidence="1">
    <location>
        <begin position="52"/>
        <end position="146"/>
    </location>
</feature>
<sequence length="210" mass="22560">MPHSSDRHRTHGGVIHHARGYEIVSMLAFGGFRRHTYDALVRASGAEPGDRVIDIGCGTGYLTRRAAVAVTPTGTVTGVDPSPQMLAVARRLAPPTCTFTEAGGERLPVADGTAHRVVSCLAFHHIPPELRVDAVREMHRVLRPGGRLLVADFRPPRARLAQHLLGAVTGPAMRYDGSDEVRAAVAAAGFRDVTTGRQRPLLFVVTATRP</sequence>
<keyword evidence="2" id="KW-0808">Transferase</keyword>
<dbReference type="RefSeq" id="WP_377429407.1">
    <property type="nucleotide sequence ID" value="NZ_JBHSPR010000042.1"/>
</dbReference>
<evidence type="ECO:0000259" key="1">
    <source>
        <dbReference type="Pfam" id="PF13649"/>
    </source>
</evidence>
<protein>
    <submittedName>
        <fullName evidence="2">Class I SAM-dependent methyltransferase</fullName>
        <ecNumber evidence="2">2.1.1.-</ecNumber>
    </submittedName>
</protein>
<name>A0ABW1KHU5_9ACTN</name>